<dbReference type="InParanoid" id="B4MW23"/>
<dbReference type="PANTHER" id="PTHR16465">
    <property type="entry name" value="NUCLEASE-RELATED"/>
    <property type="match status" value="1"/>
</dbReference>
<evidence type="ECO:0000256" key="2">
    <source>
        <dbReference type="ARBA" id="ARBA00022771"/>
    </source>
</evidence>
<dbReference type="SUPFAM" id="SSF57667">
    <property type="entry name" value="beta-beta-alpha zinc fingers"/>
    <property type="match status" value="1"/>
</dbReference>
<feature type="zinc finger region" description="C3H1-type" evidence="4">
    <location>
        <begin position="52"/>
        <end position="79"/>
    </location>
</feature>
<dbReference type="InterPro" id="IPR000571">
    <property type="entry name" value="Znf_CCCH"/>
</dbReference>
<dbReference type="HOGENOM" id="CLU_100385_1_1_1"/>
<protein>
    <recommendedName>
        <fullName evidence="5">C3H1-type domain-containing protein</fullName>
    </recommendedName>
</protein>
<evidence type="ECO:0000256" key="4">
    <source>
        <dbReference type="PROSITE-ProRule" id="PRU00723"/>
    </source>
</evidence>
<keyword evidence="2 4" id="KW-0863">Zinc-finger</keyword>
<dbReference type="InterPro" id="IPR013085">
    <property type="entry name" value="U1-CZ_Znf_C2H2"/>
</dbReference>
<dbReference type="Pfam" id="PF06220">
    <property type="entry name" value="zf-U1"/>
    <property type="match status" value="1"/>
</dbReference>
<dbReference type="STRING" id="7260.B4MW23"/>
<feature type="domain" description="C3H1-type" evidence="5">
    <location>
        <begin position="52"/>
        <end position="79"/>
    </location>
</feature>
<evidence type="ECO:0000256" key="3">
    <source>
        <dbReference type="ARBA" id="ARBA00022833"/>
    </source>
</evidence>
<name>B4MW23_DROWI</name>
<dbReference type="GO" id="GO:0000380">
    <property type="term" value="P:alternative mRNA splicing, via spliceosome"/>
    <property type="evidence" value="ECO:0007669"/>
    <property type="project" value="EnsemblMetazoa"/>
</dbReference>
<dbReference type="SMR" id="B4MW23"/>
<dbReference type="InterPro" id="IPR036236">
    <property type="entry name" value="Znf_C2H2_sf"/>
</dbReference>
<evidence type="ECO:0000313" key="7">
    <source>
        <dbReference type="Proteomes" id="UP000007798"/>
    </source>
</evidence>
<keyword evidence="3 4" id="KW-0862">Zinc</keyword>
<proteinExistence type="predicted"/>
<dbReference type="Gene3D" id="3.30.160.60">
    <property type="entry name" value="Classic Zinc Finger"/>
    <property type="match status" value="1"/>
</dbReference>
<dbReference type="GO" id="GO:0005689">
    <property type="term" value="C:U12-type spliceosomal complex"/>
    <property type="evidence" value="ECO:0007669"/>
    <property type="project" value="EnsemblMetazoa"/>
</dbReference>
<dbReference type="eggNOG" id="KOG3454">
    <property type="taxonomic scope" value="Eukaryota"/>
</dbReference>
<keyword evidence="1 4" id="KW-0479">Metal-binding</keyword>
<evidence type="ECO:0000313" key="6">
    <source>
        <dbReference type="EMBL" id="EDW75893.2"/>
    </source>
</evidence>
<evidence type="ECO:0000259" key="5">
    <source>
        <dbReference type="PROSITE" id="PS50103"/>
    </source>
</evidence>
<organism evidence="6 7">
    <name type="scientific">Drosophila willistoni</name>
    <name type="common">Fruit fly</name>
    <dbReference type="NCBI Taxonomy" id="7260"/>
    <lineage>
        <taxon>Eukaryota</taxon>
        <taxon>Metazoa</taxon>
        <taxon>Ecdysozoa</taxon>
        <taxon>Arthropoda</taxon>
        <taxon>Hexapoda</taxon>
        <taxon>Insecta</taxon>
        <taxon>Pterygota</taxon>
        <taxon>Neoptera</taxon>
        <taxon>Endopterygota</taxon>
        <taxon>Diptera</taxon>
        <taxon>Brachycera</taxon>
        <taxon>Muscomorpha</taxon>
        <taxon>Ephydroidea</taxon>
        <taxon>Drosophilidae</taxon>
        <taxon>Drosophila</taxon>
        <taxon>Sophophora</taxon>
    </lineage>
</organism>
<dbReference type="PANTHER" id="PTHR16465:SF0">
    <property type="entry name" value="ZINC FINGER MATRIN-TYPE PROTEIN 5"/>
    <property type="match status" value="1"/>
</dbReference>
<sequence>MGGKSYYCDYCCCFMKNDINVRKLHNAGMLHTAAKVTYMQRFENPAQILKKERLKKPCRRFFSGYCQFQLFCNYGHYSPEDIKRLEKIGNESAKKRSS</sequence>
<keyword evidence="7" id="KW-1185">Reference proteome</keyword>
<reference evidence="6 7" key="1">
    <citation type="journal article" date="2007" name="Nature">
        <title>Evolution of genes and genomes on the Drosophila phylogeny.</title>
        <authorList>
            <consortium name="Drosophila 12 Genomes Consortium"/>
            <person name="Clark A.G."/>
            <person name="Eisen M.B."/>
            <person name="Smith D.R."/>
            <person name="Bergman C.M."/>
            <person name="Oliver B."/>
            <person name="Markow T.A."/>
            <person name="Kaufman T.C."/>
            <person name="Kellis M."/>
            <person name="Gelbart W."/>
            <person name="Iyer V.N."/>
            <person name="Pollard D.A."/>
            <person name="Sackton T.B."/>
            <person name="Larracuente A.M."/>
            <person name="Singh N.D."/>
            <person name="Abad J.P."/>
            <person name="Abt D.N."/>
            <person name="Adryan B."/>
            <person name="Aguade M."/>
            <person name="Akashi H."/>
            <person name="Anderson W.W."/>
            <person name="Aquadro C.F."/>
            <person name="Ardell D.H."/>
            <person name="Arguello R."/>
            <person name="Artieri C.G."/>
            <person name="Barbash D.A."/>
            <person name="Barker D."/>
            <person name="Barsanti P."/>
            <person name="Batterham P."/>
            <person name="Batzoglou S."/>
            <person name="Begun D."/>
            <person name="Bhutkar A."/>
            <person name="Blanco E."/>
            <person name="Bosak S.A."/>
            <person name="Bradley R.K."/>
            <person name="Brand A.D."/>
            <person name="Brent M.R."/>
            <person name="Brooks A.N."/>
            <person name="Brown R.H."/>
            <person name="Butlin R.K."/>
            <person name="Caggese C."/>
            <person name="Calvi B.R."/>
            <person name="Bernardo de Carvalho A."/>
            <person name="Caspi A."/>
            <person name="Castrezana S."/>
            <person name="Celniker S.E."/>
            <person name="Chang J.L."/>
            <person name="Chapple C."/>
            <person name="Chatterji S."/>
            <person name="Chinwalla A."/>
            <person name="Civetta A."/>
            <person name="Clifton S.W."/>
            <person name="Comeron J.M."/>
            <person name="Costello J.C."/>
            <person name="Coyne J.A."/>
            <person name="Daub J."/>
            <person name="David R.G."/>
            <person name="Delcher A.L."/>
            <person name="Delehaunty K."/>
            <person name="Do C.B."/>
            <person name="Ebling H."/>
            <person name="Edwards K."/>
            <person name="Eickbush T."/>
            <person name="Evans J.D."/>
            <person name="Filipski A."/>
            <person name="Findeiss S."/>
            <person name="Freyhult E."/>
            <person name="Fulton L."/>
            <person name="Fulton R."/>
            <person name="Garcia A.C."/>
            <person name="Gardiner A."/>
            <person name="Garfield D.A."/>
            <person name="Garvin B.E."/>
            <person name="Gibson G."/>
            <person name="Gilbert D."/>
            <person name="Gnerre S."/>
            <person name="Godfrey J."/>
            <person name="Good R."/>
            <person name="Gotea V."/>
            <person name="Gravely B."/>
            <person name="Greenberg A.J."/>
            <person name="Griffiths-Jones S."/>
            <person name="Gross S."/>
            <person name="Guigo R."/>
            <person name="Gustafson E.A."/>
            <person name="Haerty W."/>
            <person name="Hahn M.W."/>
            <person name="Halligan D.L."/>
            <person name="Halpern A.L."/>
            <person name="Halter G.M."/>
            <person name="Han M.V."/>
            <person name="Heger A."/>
            <person name="Hillier L."/>
            <person name="Hinrichs A.S."/>
            <person name="Holmes I."/>
            <person name="Hoskins R.A."/>
            <person name="Hubisz M.J."/>
            <person name="Hultmark D."/>
            <person name="Huntley M.A."/>
            <person name="Jaffe D.B."/>
            <person name="Jagadeeshan S."/>
            <person name="Jeck W.R."/>
            <person name="Johnson J."/>
            <person name="Jones C.D."/>
            <person name="Jordan W.C."/>
            <person name="Karpen G.H."/>
            <person name="Kataoka E."/>
            <person name="Keightley P.D."/>
            <person name="Kheradpour P."/>
            <person name="Kirkness E.F."/>
            <person name="Koerich L.B."/>
            <person name="Kristiansen K."/>
            <person name="Kudrna D."/>
            <person name="Kulathinal R.J."/>
            <person name="Kumar S."/>
            <person name="Kwok R."/>
            <person name="Lander E."/>
            <person name="Langley C.H."/>
            <person name="Lapoint R."/>
            <person name="Lazzaro B.P."/>
            <person name="Lee S.J."/>
            <person name="Levesque L."/>
            <person name="Li R."/>
            <person name="Lin C.F."/>
            <person name="Lin M.F."/>
            <person name="Lindblad-Toh K."/>
            <person name="Llopart A."/>
            <person name="Long M."/>
            <person name="Low L."/>
            <person name="Lozovsky E."/>
            <person name="Lu J."/>
            <person name="Luo M."/>
            <person name="Machado C.A."/>
            <person name="Makalowski W."/>
            <person name="Marzo M."/>
            <person name="Matsuda M."/>
            <person name="Matzkin L."/>
            <person name="McAllister B."/>
            <person name="McBride C.S."/>
            <person name="McKernan B."/>
            <person name="McKernan K."/>
            <person name="Mendez-Lago M."/>
            <person name="Minx P."/>
            <person name="Mollenhauer M.U."/>
            <person name="Montooth K."/>
            <person name="Mount S.M."/>
            <person name="Mu X."/>
            <person name="Myers E."/>
            <person name="Negre B."/>
            <person name="Newfeld S."/>
            <person name="Nielsen R."/>
            <person name="Noor M.A."/>
            <person name="O'Grady P."/>
            <person name="Pachter L."/>
            <person name="Papaceit M."/>
            <person name="Parisi M.J."/>
            <person name="Parisi M."/>
            <person name="Parts L."/>
            <person name="Pedersen J.S."/>
            <person name="Pesole G."/>
            <person name="Phillippy A.M."/>
            <person name="Ponting C.P."/>
            <person name="Pop M."/>
            <person name="Porcelli D."/>
            <person name="Powell J.R."/>
            <person name="Prohaska S."/>
            <person name="Pruitt K."/>
            <person name="Puig M."/>
            <person name="Quesneville H."/>
            <person name="Ram K.R."/>
            <person name="Rand D."/>
            <person name="Rasmussen M.D."/>
            <person name="Reed L.K."/>
            <person name="Reenan R."/>
            <person name="Reily A."/>
            <person name="Remington K.A."/>
            <person name="Rieger T.T."/>
            <person name="Ritchie M.G."/>
            <person name="Robin C."/>
            <person name="Rogers Y.H."/>
            <person name="Rohde C."/>
            <person name="Rozas J."/>
            <person name="Rubenfield M.J."/>
            <person name="Ruiz A."/>
            <person name="Russo S."/>
            <person name="Salzberg S.L."/>
            <person name="Sanchez-Gracia A."/>
            <person name="Saranga D.J."/>
            <person name="Sato H."/>
            <person name="Schaeffer S.W."/>
            <person name="Schatz M.C."/>
            <person name="Schlenke T."/>
            <person name="Schwartz R."/>
            <person name="Segarra C."/>
            <person name="Singh R.S."/>
            <person name="Sirot L."/>
            <person name="Sirota M."/>
            <person name="Sisneros N.B."/>
            <person name="Smith C.D."/>
            <person name="Smith T.F."/>
            <person name="Spieth J."/>
            <person name="Stage D.E."/>
            <person name="Stark A."/>
            <person name="Stephan W."/>
            <person name="Strausberg R.L."/>
            <person name="Strempel S."/>
            <person name="Sturgill D."/>
            <person name="Sutton G."/>
            <person name="Sutton G.G."/>
            <person name="Tao W."/>
            <person name="Teichmann S."/>
            <person name="Tobari Y.N."/>
            <person name="Tomimura Y."/>
            <person name="Tsolas J.M."/>
            <person name="Valente V.L."/>
            <person name="Venter E."/>
            <person name="Venter J.C."/>
            <person name="Vicario S."/>
            <person name="Vieira F.G."/>
            <person name="Vilella A.J."/>
            <person name="Villasante A."/>
            <person name="Walenz B."/>
            <person name="Wang J."/>
            <person name="Wasserman M."/>
            <person name="Watts T."/>
            <person name="Wilson D."/>
            <person name="Wilson R.K."/>
            <person name="Wing R.A."/>
            <person name="Wolfner M.F."/>
            <person name="Wong A."/>
            <person name="Wong G.K."/>
            <person name="Wu C.I."/>
            <person name="Wu G."/>
            <person name="Yamamoto D."/>
            <person name="Yang H.P."/>
            <person name="Yang S.P."/>
            <person name="Yorke J.A."/>
            <person name="Yoshida K."/>
            <person name="Zdobnov E."/>
            <person name="Zhang P."/>
            <person name="Zhang Y."/>
            <person name="Zimin A.V."/>
            <person name="Baldwin J."/>
            <person name="Abdouelleil A."/>
            <person name="Abdulkadir J."/>
            <person name="Abebe A."/>
            <person name="Abera B."/>
            <person name="Abreu J."/>
            <person name="Acer S.C."/>
            <person name="Aftuck L."/>
            <person name="Alexander A."/>
            <person name="An P."/>
            <person name="Anderson E."/>
            <person name="Anderson S."/>
            <person name="Arachi H."/>
            <person name="Azer M."/>
            <person name="Bachantsang P."/>
            <person name="Barry A."/>
            <person name="Bayul T."/>
            <person name="Berlin A."/>
            <person name="Bessette D."/>
            <person name="Bloom T."/>
            <person name="Blye J."/>
            <person name="Boguslavskiy L."/>
            <person name="Bonnet C."/>
            <person name="Boukhgalter B."/>
            <person name="Bourzgui I."/>
            <person name="Brown A."/>
            <person name="Cahill P."/>
            <person name="Channer S."/>
            <person name="Cheshatsang Y."/>
            <person name="Chuda L."/>
            <person name="Citroen M."/>
            <person name="Collymore A."/>
            <person name="Cooke P."/>
            <person name="Costello M."/>
            <person name="D'Aco K."/>
            <person name="Daza R."/>
            <person name="De Haan G."/>
            <person name="DeGray S."/>
            <person name="DeMaso C."/>
            <person name="Dhargay N."/>
            <person name="Dooley K."/>
            <person name="Dooley E."/>
            <person name="Doricent M."/>
            <person name="Dorje P."/>
            <person name="Dorjee K."/>
            <person name="Dupes A."/>
            <person name="Elong R."/>
            <person name="Falk J."/>
            <person name="Farina A."/>
            <person name="Faro S."/>
            <person name="Ferguson D."/>
            <person name="Fisher S."/>
            <person name="Foley C.D."/>
            <person name="Franke A."/>
            <person name="Friedrich D."/>
            <person name="Gadbois L."/>
            <person name="Gearin G."/>
            <person name="Gearin C.R."/>
            <person name="Giannoukos G."/>
            <person name="Goode T."/>
            <person name="Graham J."/>
            <person name="Grandbois E."/>
            <person name="Grewal S."/>
            <person name="Gyaltsen K."/>
            <person name="Hafez N."/>
            <person name="Hagos B."/>
            <person name="Hall J."/>
            <person name="Henson C."/>
            <person name="Hollinger A."/>
            <person name="Honan T."/>
            <person name="Huard M.D."/>
            <person name="Hughes L."/>
            <person name="Hurhula B."/>
            <person name="Husby M.E."/>
            <person name="Kamat A."/>
            <person name="Kanga B."/>
            <person name="Kashin S."/>
            <person name="Khazanovich D."/>
            <person name="Kisner P."/>
            <person name="Lance K."/>
            <person name="Lara M."/>
            <person name="Lee W."/>
            <person name="Lennon N."/>
            <person name="Letendre F."/>
            <person name="LeVine R."/>
            <person name="Lipovsky A."/>
            <person name="Liu X."/>
            <person name="Liu J."/>
            <person name="Liu S."/>
            <person name="Lokyitsang T."/>
            <person name="Lokyitsang Y."/>
            <person name="Lubonja R."/>
            <person name="Lui A."/>
            <person name="MacDonald P."/>
            <person name="Magnisalis V."/>
            <person name="Maru K."/>
            <person name="Matthews C."/>
            <person name="McCusker W."/>
            <person name="McDonough S."/>
            <person name="Mehta T."/>
            <person name="Meldrim J."/>
            <person name="Meneus L."/>
            <person name="Mihai O."/>
            <person name="Mihalev A."/>
            <person name="Mihova T."/>
            <person name="Mittelman R."/>
            <person name="Mlenga V."/>
            <person name="Montmayeur A."/>
            <person name="Mulrain L."/>
            <person name="Navidi A."/>
            <person name="Naylor J."/>
            <person name="Negash T."/>
            <person name="Nguyen T."/>
            <person name="Nguyen N."/>
            <person name="Nicol R."/>
            <person name="Norbu C."/>
            <person name="Norbu N."/>
            <person name="Novod N."/>
            <person name="O'Neill B."/>
            <person name="Osman S."/>
            <person name="Markiewicz E."/>
            <person name="Oyono O.L."/>
            <person name="Patti C."/>
            <person name="Phunkhang P."/>
            <person name="Pierre F."/>
            <person name="Priest M."/>
            <person name="Raghuraman S."/>
            <person name="Rege F."/>
            <person name="Reyes R."/>
            <person name="Rise C."/>
            <person name="Rogov P."/>
            <person name="Ross K."/>
            <person name="Ryan E."/>
            <person name="Settipalli S."/>
            <person name="Shea T."/>
            <person name="Sherpa N."/>
            <person name="Shi L."/>
            <person name="Shih D."/>
            <person name="Sparrow T."/>
            <person name="Spaulding J."/>
            <person name="Stalker J."/>
            <person name="Stange-Thomann N."/>
            <person name="Stavropoulos S."/>
            <person name="Stone C."/>
            <person name="Strader C."/>
            <person name="Tesfaye S."/>
            <person name="Thomson T."/>
            <person name="Thoulutsang Y."/>
            <person name="Thoulutsang D."/>
            <person name="Topham K."/>
            <person name="Topping I."/>
            <person name="Tsamla T."/>
            <person name="Vassiliev H."/>
            <person name="Vo A."/>
            <person name="Wangchuk T."/>
            <person name="Wangdi T."/>
            <person name="Weiand M."/>
            <person name="Wilkinson J."/>
            <person name="Wilson A."/>
            <person name="Yadav S."/>
            <person name="Young G."/>
            <person name="Yu Q."/>
            <person name="Zembek L."/>
            <person name="Zhong D."/>
            <person name="Zimmer A."/>
            <person name="Zwirko Z."/>
            <person name="Jaffe D.B."/>
            <person name="Alvarez P."/>
            <person name="Brockman W."/>
            <person name="Butler J."/>
            <person name="Chin C."/>
            <person name="Gnerre S."/>
            <person name="Grabherr M."/>
            <person name="Kleber M."/>
            <person name="Mauceli E."/>
            <person name="MacCallum I."/>
        </authorList>
    </citation>
    <scope>NUCLEOTIDE SEQUENCE [LARGE SCALE GENOMIC DNA]</scope>
    <source>
        <strain evidence="7">Tucson 14030-0811.24</strain>
    </source>
</reference>
<dbReference type="Proteomes" id="UP000007798">
    <property type="component" value="Unassembled WGS sequence"/>
</dbReference>
<dbReference type="GO" id="GO:0008270">
    <property type="term" value="F:zinc ion binding"/>
    <property type="evidence" value="ECO:0007669"/>
    <property type="project" value="UniProtKB-KW"/>
</dbReference>
<accession>B4MW23</accession>
<dbReference type="OrthoDB" id="2417221at2759"/>
<dbReference type="PROSITE" id="PS50103">
    <property type="entry name" value="ZF_C3H1"/>
    <property type="match status" value="1"/>
</dbReference>
<evidence type="ECO:0000256" key="1">
    <source>
        <dbReference type="ARBA" id="ARBA00022723"/>
    </source>
</evidence>
<dbReference type="AlphaFoldDB" id="B4MW23"/>
<dbReference type="FunCoup" id="B4MW23">
    <property type="interactions" value="267"/>
</dbReference>
<dbReference type="EMBL" id="CH963857">
    <property type="protein sequence ID" value="EDW75893.2"/>
    <property type="molecule type" value="Genomic_DNA"/>
</dbReference>
<dbReference type="GO" id="GO:0034693">
    <property type="term" value="C:U11/U12 snRNP"/>
    <property type="evidence" value="ECO:0007669"/>
    <property type="project" value="EnsemblMetazoa"/>
</dbReference>
<gene>
    <name evidence="6" type="primary">Dwil\GK19044</name>
    <name evidence="6" type="ORF">Dwil_GK19044</name>
</gene>